<dbReference type="PANTHER" id="PTHR45655">
    <property type="entry name" value="GUANYLATE CYCLASE SOLUBLE SUBUNIT BETA-2"/>
    <property type="match status" value="1"/>
</dbReference>
<comment type="cofactor">
    <cofactor evidence="1">
        <name>heme</name>
        <dbReference type="ChEBI" id="CHEBI:30413"/>
    </cofactor>
</comment>
<evidence type="ECO:0000313" key="8">
    <source>
        <dbReference type="EMBL" id="KAJ8968201.1"/>
    </source>
</evidence>
<evidence type="ECO:0000256" key="4">
    <source>
        <dbReference type="ARBA" id="ARBA00023004"/>
    </source>
</evidence>
<feature type="domain" description="Guanylate cyclase" evidence="7">
    <location>
        <begin position="1"/>
        <end position="83"/>
    </location>
</feature>
<keyword evidence="2" id="KW-0479">Metal-binding</keyword>
<sequence>VETVGDKYMAVSGIPEPSPTHARNIARLALDMMDRSRSVAFDGDAIKITIGIHTGEVVTGVIGQRMPRFCLYGNTVNLASRTETTGVCGKINITSDVYKILIKEDEYEKEFYFECRGPVVMKGKEEPMNVYLLSRAAYY</sequence>
<dbReference type="PROSITE" id="PS00452">
    <property type="entry name" value="GUANYLATE_CYCLASE_1"/>
    <property type="match status" value="1"/>
</dbReference>
<evidence type="ECO:0000313" key="9">
    <source>
        <dbReference type="Proteomes" id="UP001162164"/>
    </source>
</evidence>
<dbReference type="PANTHER" id="PTHR45655:SF2">
    <property type="entry name" value="GUANYLATE CYCLASE SOLUBLE SUBUNIT BETA-1"/>
    <property type="match status" value="1"/>
</dbReference>
<dbReference type="Proteomes" id="UP001162164">
    <property type="component" value="Unassembled WGS sequence"/>
</dbReference>
<dbReference type="SMART" id="SM00044">
    <property type="entry name" value="CYCc"/>
    <property type="match status" value="1"/>
</dbReference>
<evidence type="ECO:0000256" key="2">
    <source>
        <dbReference type="ARBA" id="ARBA00022617"/>
    </source>
</evidence>
<dbReference type="Pfam" id="PF00211">
    <property type="entry name" value="Guanylate_cyc"/>
    <property type="match status" value="1"/>
</dbReference>
<dbReference type="InterPro" id="IPR001054">
    <property type="entry name" value="A/G_cyclase"/>
</dbReference>
<evidence type="ECO:0000256" key="1">
    <source>
        <dbReference type="ARBA" id="ARBA00001971"/>
    </source>
</evidence>
<accession>A0ABQ9IWZ6</accession>
<keyword evidence="3" id="KW-0547">Nucleotide-binding</keyword>
<gene>
    <name evidence="8" type="ORF">NQ317_018860</name>
</gene>
<proteinExistence type="inferred from homology"/>
<keyword evidence="9" id="KW-1185">Reference proteome</keyword>
<dbReference type="EMBL" id="JAPWTJ010002043">
    <property type="protein sequence ID" value="KAJ8968201.1"/>
    <property type="molecule type" value="Genomic_DNA"/>
</dbReference>
<dbReference type="SUPFAM" id="SSF55073">
    <property type="entry name" value="Nucleotide cyclase"/>
    <property type="match status" value="1"/>
</dbReference>
<reference evidence="8" key="1">
    <citation type="journal article" date="2023" name="Insect Mol. Biol.">
        <title>Genome sequencing provides insights into the evolution of gene families encoding plant cell wall-degrading enzymes in longhorned beetles.</title>
        <authorList>
            <person name="Shin N.R."/>
            <person name="Okamura Y."/>
            <person name="Kirsch R."/>
            <person name="Pauchet Y."/>
        </authorList>
    </citation>
    <scope>NUCLEOTIDE SEQUENCE</scope>
    <source>
        <strain evidence="8">MMC_N1</strain>
    </source>
</reference>
<comment type="caution">
    <text evidence="8">The sequence shown here is derived from an EMBL/GenBank/DDBJ whole genome shotgun (WGS) entry which is preliminary data.</text>
</comment>
<protein>
    <recommendedName>
        <fullName evidence="7">Guanylate cyclase domain-containing protein</fullName>
    </recommendedName>
</protein>
<keyword evidence="2" id="KW-0349">Heme</keyword>
<keyword evidence="5 6" id="KW-0456">Lyase</keyword>
<keyword evidence="4" id="KW-0408">Iron</keyword>
<dbReference type="PROSITE" id="PS50125">
    <property type="entry name" value="GUANYLATE_CYCLASE_2"/>
    <property type="match status" value="1"/>
</dbReference>
<comment type="similarity">
    <text evidence="6">Belongs to the adenylyl cyclase class-4/guanylyl cyclase family.</text>
</comment>
<dbReference type="InterPro" id="IPR029787">
    <property type="entry name" value="Nucleotide_cyclase"/>
</dbReference>
<evidence type="ECO:0000256" key="5">
    <source>
        <dbReference type="ARBA" id="ARBA00023239"/>
    </source>
</evidence>
<evidence type="ECO:0000259" key="7">
    <source>
        <dbReference type="PROSITE" id="PS50125"/>
    </source>
</evidence>
<organism evidence="8 9">
    <name type="scientific">Molorchus minor</name>
    <dbReference type="NCBI Taxonomy" id="1323400"/>
    <lineage>
        <taxon>Eukaryota</taxon>
        <taxon>Metazoa</taxon>
        <taxon>Ecdysozoa</taxon>
        <taxon>Arthropoda</taxon>
        <taxon>Hexapoda</taxon>
        <taxon>Insecta</taxon>
        <taxon>Pterygota</taxon>
        <taxon>Neoptera</taxon>
        <taxon>Endopterygota</taxon>
        <taxon>Coleoptera</taxon>
        <taxon>Polyphaga</taxon>
        <taxon>Cucujiformia</taxon>
        <taxon>Chrysomeloidea</taxon>
        <taxon>Cerambycidae</taxon>
        <taxon>Lamiinae</taxon>
        <taxon>Monochamini</taxon>
        <taxon>Molorchus</taxon>
    </lineage>
</organism>
<evidence type="ECO:0000256" key="6">
    <source>
        <dbReference type="RuleBase" id="RU000405"/>
    </source>
</evidence>
<dbReference type="Gene3D" id="3.30.70.1230">
    <property type="entry name" value="Nucleotide cyclase"/>
    <property type="match status" value="1"/>
</dbReference>
<dbReference type="InterPro" id="IPR018297">
    <property type="entry name" value="A/G_cyclase_CS"/>
</dbReference>
<name>A0ABQ9IWZ6_9CUCU</name>
<feature type="non-terminal residue" evidence="8">
    <location>
        <position position="1"/>
    </location>
</feature>
<evidence type="ECO:0000256" key="3">
    <source>
        <dbReference type="ARBA" id="ARBA00022741"/>
    </source>
</evidence>
<dbReference type="CDD" id="cd07302">
    <property type="entry name" value="CHD"/>
    <property type="match status" value="1"/>
</dbReference>